<evidence type="ECO:0000256" key="1">
    <source>
        <dbReference type="SAM" id="Phobius"/>
    </source>
</evidence>
<keyword evidence="4" id="KW-1185">Reference proteome</keyword>
<feature type="transmembrane region" description="Helical" evidence="1">
    <location>
        <begin position="320"/>
        <end position="340"/>
    </location>
</feature>
<evidence type="ECO:0000259" key="2">
    <source>
        <dbReference type="Pfam" id="PF04602"/>
    </source>
</evidence>
<organism evidence="3 4">
    <name type="scientific">Ammonicoccus fulvus</name>
    <dbReference type="NCBI Taxonomy" id="3138240"/>
    <lineage>
        <taxon>Bacteria</taxon>
        <taxon>Bacillati</taxon>
        <taxon>Actinomycetota</taxon>
        <taxon>Actinomycetes</taxon>
        <taxon>Propionibacteriales</taxon>
        <taxon>Propionibacteriaceae</taxon>
        <taxon>Ammonicoccus</taxon>
    </lineage>
</organism>
<dbReference type="Gene3D" id="2.60.120.610">
    <property type="entry name" value="arabinofuranosyltransferase like domain"/>
    <property type="match status" value="1"/>
</dbReference>
<feature type="transmembrane region" description="Helical" evidence="1">
    <location>
        <begin position="370"/>
        <end position="400"/>
    </location>
</feature>
<feature type="transmembrane region" description="Helical" evidence="1">
    <location>
        <begin position="557"/>
        <end position="579"/>
    </location>
</feature>
<feature type="transmembrane region" description="Helical" evidence="1">
    <location>
        <begin position="291"/>
        <end position="308"/>
    </location>
</feature>
<feature type="transmembrane region" description="Helical" evidence="1">
    <location>
        <begin position="412"/>
        <end position="434"/>
    </location>
</feature>
<feature type="transmembrane region" description="Helical" evidence="1">
    <location>
        <begin position="599"/>
        <end position="622"/>
    </location>
</feature>
<protein>
    <submittedName>
        <fullName evidence="3">Arabinosyltransferase domain-containing protein</fullName>
    </submittedName>
</protein>
<evidence type="ECO:0000313" key="4">
    <source>
        <dbReference type="Proteomes" id="UP001442841"/>
    </source>
</evidence>
<reference evidence="3 4" key="1">
    <citation type="submission" date="2024-04" db="EMBL/GenBank/DDBJ databases">
        <title>Isolation of an actinomycete strain from pig manure.</title>
        <authorList>
            <person name="Gong T."/>
            <person name="Yu Z."/>
            <person name="An M."/>
            <person name="Wei C."/>
            <person name="Yang W."/>
            <person name="Liu L."/>
        </authorList>
    </citation>
    <scope>NUCLEOTIDE SEQUENCE [LARGE SCALE GENOMIC DNA]</scope>
    <source>
        <strain evidence="3 4">ZF39</strain>
    </source>
</reference>
<dbReference type="Proteomes" id="UP001442841">
    <property type="component" value="Chromosome"/>
</dbReference>
<dbReference type="InterPro" id="IPR027451">
    <property type="entry name" value="EmbABC_dom1"/>
</dbReference>
<dbReference type="Gene3D" id="3.40.190.160">
    <property type="match status" value="1"/>
</dbReference>
<name>A0ABZ3FRK8_9ACTN</name>
<dbReference type="InterPro" id="IPR007680">
    <property type="entry name" value="Arabino_trans_central"/>
</dbReference>
<proteinExistence type="predicted"/>
<keyword evidence="1" id="KW-0812">Transmembrane</keyword>
<accession>A0ABZ3FRK8</accession>
<feature type="transmembrane region" description="Helical" evidence="1">
    <location>
        <begin position="476"/>
        <end position="492"/>
    </location>
</feature>
<keyword evidence="1" id="KW-1133">Transmembrane helix</keyword>
<feature type="transmembrane region" description="Helical" evidence="1">
    <location>
        <begin position="220"/>
        <end position="239"/>
    </location>
</feature>
<dbReference type="RefSeq" id="WP_425308841.1">
    <property type="nucleotide sequence ID" value="NZ_CP154795.1"/>
</dbReference>
<feature type="transmembrane region" description="Helical" evidence="1">
    <location>
        <begin position="530"/>
        <end position="550"/>
    </location>
</feature>
<keyword evidence="1" id="KW-0472">Membrane</keyword>
<feature type="transmembrane region" description="Helical" evidence="1">
    <location>
        <begin position="15"/>
        <end position="35"/>
    </location>
</feature>
<gene>
    <name evidence="3" type="ORF">AADG42_08785</name>
</gene>
<feature type="transmembrane region" description="Helical" evidence="1">
    <location>
        <begin position="504"/>
        <end position="524"/>
    </location>
</feature>
<dbReference type="EMBL" id="CP154795">
    <property type="protein sequence ID" value="XAN07384.1"/>
    <property type="molecule type" value="Genomic_DNA"/>
</dbReference>
<evidence type="ECO:0000313" key="3">
    <source>
        <dbReference type="EMBL" id="XAN07384.1"/>
    </source>
</evidence>
<sequence length="949" mass="101985">MIDQPTPSAPTRRGWLVVLVLALLAGIGMLAYPLMPVTQHTATYRWDGTGPVALPLSPYRPERITVAADCRTEGVLLSTVRAVDEGMRAGAATITRRERVLALRLRGHQELIVLGDCAALEIDITGDRVTVSQDGLVTDEIPGDHRPAIDSLTSGPGVTGVSAVVVADTQFDSSPTTAKIVLGTVSAALLAAALALAAVVNRPRRALRGEHPRGRSARAWIDHVAVLAAMAFGVIAGGATDDDGFIAQILTTRETSGYIGNYVRWNNTPEAPFGWFYEIYSRWGAVSMEPVWLRLLPALLGVVAWFLLRHGLAPRLLRTLTGPARIALASGFTLLWLVFCNSLRPEIFFALGSGIVLWCVLDALHRCSVLPLLLAAPVAGLTVGAGPVGLMAIIPFVVALPRLWRWLRPTPLRGLAVATTWLAGLGSIVLLMFADQTLASVLSANSARTEFGPIYPFWEDYQRYWKLWWSFAARQWSVYLSVVALAVLAWHLRCRALPGVNRAVAFQVVAGALGLVLVMLLAPTKLPHHFGALLLLGPLAMAAGAHLLGVRPARARGALPATAGLLIGGSVAMVGLAMHNNNTWWKLSTLGLQLDKNPLAVGPIPVWPFVVLVGIGIGWWLVRGARSGRPTVRWALAYALALAVLSASQYANFAQAAVVRGPERYTMASAALAAMGGEPCLLERSLHYEPDPVAGVLPTPDSDPFTAPGPEGLRAWAAAETGPDRLETGWYALPDSVRRGEWPLVIAVSGLDDSHRVTVEYDTGRPRALTATRKTLATSAFSDIRLHPDRSLTRFRIIAESDGPPVAEEETGESVPFAVAQPRVPVTQPLLDLAERESVAVAWNLAFFAPCLDTPRQSHGRVEIADYILSDSQQPGNMSYHSRSGGPFAGVLGLTIPSRVPVYAAFDYTESEMSALDLVRLVPDFGRDLVAVEVGHRLRSGLDRVPAIP</sequence>
<feature type="transmembrane region" description="Helical" evidence="1">
    <location>
        <begin position="180"/>
        <end position="200"/>
    </location>
</feature>
<dbReference type="Pfam" id="PF04602">
    <property type="entry name" value="Arabinose_trans"/>
    <property type="match status" value="1"/>
</dbReference>
<feature type="transmembrane region" description="Helical" evidence="1">
    <location>
        <begin position="634"/>
        <end position="651"/>
    </location>
</feature>
<feature type="domain" description="Arabinofuranosyltransferase central" evidence="2">
    <location>
        <begin position="174"/>
        <end position="611"/>
    </location>
</feature>